<evidence type="ECO:0000313" key="2">
    <source>
        <dbReference type="Proteomes" id="UP001066276"/>
    </source>
</evidence>
<reference evidence="1" key="1">
    <citation type="journal article" date="2022" name="bioRxiv">
        <title>Sequencing and chromosome-scale assembly of the giantPleurodeles waltlgenome.</title>
        <authorList>
            <person name="Brown T."/>
            <person name="Elewa A."/>
            <person name="Iarovenko S."/>
            <person name="Subramanian E."/>
            <person name="Araus A.J."/>
            <person name="Petzold A."/>
            <person name="Susuki M."/>
            <person name="Suzuki K.-i.T."/>
            <person name="Hayashi T."/>
            <person name="Toyoda A."/>
            <person name="Oliveira C."/>
            <person name="Osipova E."/>
            <person name="Leigh N.D."/>
            <person name="Simon A."/>
            <person name="Yun M.H."/>
        </authorList>
    </citation>
    <scope>NUCLEOTIDE SEQUENCE</scope>
    <source>
        <strain evidence="1">20211129_DDA</strain>
        <tissue evidence="1">Liver</tissue>
    </source>
</reference>
<keyword evidence="2" id="KW-1185">Reference proteome</keyword>
<dbReference type="EMBL" id="JANPWB010000011">
    <property type="protein sequence ID" value="KAJ1128099.1"/>
    <property type="molecule type" value="Genomic_DNA"/>
</dbReference>
<name>A0AAV7PJV2_PLEWA</name>
<organism evidence="1 2">
    <name type="scientific">Pleurodeles waltl</name>
    <name type="common">Iberian ribbed newt</name>
    <dbReference type="NCBI Taxonomy" id="8319"/>
    <lineage>
        <taxon>Eukaryota</taxon>
        <taxon>Metazoa</taxon>
        <taxon>Chordata</taxon>
        <taxon>Craniata</taxon>
        <taxon>Vertebrata</taxon>
        <taxon>Euteleostomi</taxon>
        <taxon>Amphibia</taxon>
        <taxon>Batrachia</taxon>
        <taxon>Caudata</taxon>
        <taxon>Salamandroidea</taxon>
        <taxon>Salamandridae</taxon>
        <taxon>Pleurodelinae</taxon>
        <taxon>Pleurodeles</taxon>
    </lineage>
</organism>
<protein>
    <submittedName>
        <fullName evidence="1">Uncharacterized protein</fullName>
    </submittedName>
</protein>
<gene>
    <name evidence="1" type="ORF">NDU88_006478</name>
</gene>
<accession>A0AAV7PJV2</accession>
<comment type="caution">
    <text evidence="1">The sequence shown here is derived from an EMBL/GenBank/DDBJ whole genome shotgun (WGS) entry which is preliminary data.</text>
</comment>
<dbReference type="AlphaFoldDB" id="A0AAV7PJV2"/>
<sequence length="118" mass="13081">MTADERNAVVAGRRLNEIDLGKRSNDDIVQPRAVSGFCCGPRLPQDHIAGVLKRALLKDIPQAAIGSHSRQIFTRAVALPKRFFYSRQFPHPNAANLLVLSLTGSALYKPSSLRFLRE</sequence>
<dbReference type="Proteomes" id="UP001066276">
    <property type="component" value="Chromosome 7"/>
</dbReference>
<proteinExistence type="predicted"/>
<evidence type="ECO:0000313" key="1">
    <source>
        <dbReference type="EMBL" id="KAJ1128099.1"/>
    </source>
</evidence>